<comment type="caution">
    <text evidence="1">The sequence shown here is derived from an EMBL/GenBank/DDBJ whole genome shotgun (WGS) entry which is preliminary data.</text>
</comment>
<reference evidence="1 2" key="1">
    <citation type="submission" date="2020-09" db="EMBL/GenBank/DDBJ databases">
        <title>Isolation and identification of active actinomycetes.</title>
        <authorList>
            <person name="Li X."/>
        </authorList>
    </citation>
    <scope>NUCLEOTIDE SEQUENCE [LARGE SCALE GENOMIC DNA]</scope>
    <source>
        <strain evidence="1 2">NEAU-LLC</strain>
    </source>
</reference>
<dbReference type="RefSeq" id="WP_191172347.1">
    <property type="nucleotide sequence ID" value="NZ_JACXZS010000009.1"/>
</dbReference>
<sequence length="147" mass="15518">MISDDEQIARYAYALGNVPASVADKAYAVAFTLLDPALRQELVDELCAQLPVAPAVPVSDDPWAFAALMRDLHARAAIVGLSGAGAFAAAFVSSPPIVAYFTTGAGSVAIDDRPLWLQELVGHETAPIDGGRMHHRPGVNTGDWYVS</sequence>
<evidence type="ECO:0000313" key="2">
    <source>
        <dbReference type="Proteomes" id="UP000598426"/>
    </source>
</evidence>
<accession>A0ABR8NSL7</accession>
<protein>
    <submittedName>
        <fullName evidence="1">Uncharacterized protein</fullName>
    </submittedName>
</protein>
<name>A0ABR8NSL7_9MICO</name>
<organism evidence="1 2">
    <name type="scientific">Microbacterium helvum</name>
    <dbReference type="NCBI Taxonomy" id="2773713"/>
    <lineage>
        <taxon>Bacteria</taxon>
        <taxon>Bacillati</taxon>
        <taxon>Actinomycetota</taxon>
        <taxon>Actinomycetes</taxon>
        <taxon>Micrococcales</taxon>
        <taxon>Microbacteriaceae</taxon>
        <taxon>Microbacterium</taxon>
    </lineage>
</organism>
<dbReference type="EMBL" id="JACXZS010000009">
    <property type="protein sequence ID" value="MBD3942727.1"/>
    <property type="molecule type" value="Genomic_DNA"/>
</dbReference>
<gene>
    <name evidence="1" type="ORF">IF188_13580</name>
</gene>
<proteinExistence type="predicted"/>
<keyword evidence="2" id="KW-1185">Reference proteome</keyword>
<dbReference type="Proteomes" id="UP000598426">
    <property type="component" value="Unassembled WGS sequence"/>
</dbReference>
<evidence type="ECO:0000313" key="1">
    <source>
        <dbReference type="EMBL" id="MBD3942727.1"/>
    </source>
</evidence>